<dbReference type="InterPro" id="IPR027417">
    <property type="entry name" value="P-loop_NTPase"/>
</dbReference>
<dbReference type="Gene3D" id="3.40.50.300">
    <property type="entry name" value="P-loop containing nucleotide triphosphate hydrolases"/>
    <property type="match status" value="1"/>
</dbReference>
<sequence length="152" mass="17070">MRTSCSSRLLHFLTILLTRRMTMTSEIKLKDQTVRFKQQLFFDGRVKGGFKAIEKCHKTAGFHDAKSMFMVGQSGVGKSTIAKGYSDAFPQIDRGEYTEMEVIYCRLPSDTSLKGLLQYLLKATGCTAATAALSKANSLRAFRSQRNSPFHR</sequence>
<reference evidence="1" key="1">
    <citation type="journal article" date="2011" name="ISME J.">
        <title>The endosymbionts of the deep-sea tubeworms Riftia pachyptila and Tevnia jerichonana share an identical physiology as revealed by proteogenomic analyses.</title>
        <authorList>
            <person name="Gardebrecht A."/>
            <person name="Markert S."/>
            <person name="Felbeck H."/>
            <person name="Thuermer A."/>
            <person name="Albrecht D."/>
            <person name="Wollherr A."/>
            <person name="Kabisch J."/>
            <person name="Lehmann R."/>
            <person name="Daniel R."/>
            <person name="Liesegang H."/>
            <person name="Hecker M."/>
            <person name="Sievert S.M."/>
            <person name="Schweder T."/>
        </authorList>
    </citation>
    <scope>NUCLEOTIDE SEQUENCE [LARGE SCALE GENOMIC DNA]</scope>
</reference>
<gene>
    <name evidence="1" type="ORF">Rifp1Sym_ev00010</name>
</gene>
<dbReference type="InterPro" id="IPR008868">
    <property type="entry name" value="TniB"/>
</dbReference>
<dbReference type="Proteomes" id="UP000004491">
    <property type="component" value="Unassembled WGS sequence"/>
</dbReference>
<accession>G2DHE1</accession>
<evidence type="ECO:0000313" key="2">
    <source>
        <dbReference type="Proteomes" id="UP000004491"/>
    </source>
</evidence>
<comment type="caution">
    <text evidence="1">The sequence shown here is derived from an EMBL/GenBank/DDBJ whole genome shotgun (WGS) entry which is preliminary data.</text>
</comment>
<dbReference type="AlphaFoldDB" id="G2DHE1"/>
<organism evidence="1 2">
    <name type="scientific">endosymbiont of Riftia pachyptila</name>
    <name type="common">vent Ph05</name>
    <dbReference type="NCBI Taxonomy" id="1048808"/>
    <lineage>
        <taxon>Bacteria</taxon>
        <taxon>Pseudomonadati</taxon>
        <taxon>Pseudomonadota</taxon>
        <taxon>Gammaproteobacteria</taxon>
        <taxon>sulfur-oxidizing symbionts</taxon>
    </lineage>
</organism>
<protein>
    <submittedName>
        <fullName evidence="1">Uncharacterized protein</fullName>
    </submittedName>
</protein>
<evidence type="ECO:0000313" key="1">
    <source>
        <dbReference type="EMBL" id="EGV49960.1"/>
    </source>
</evidence>
<name>G2DHE1_9GAMM</name>
<dbReference type="Pfam" id="PF05621">
    <property type="entry name" value="TniB"/>
    <property type="match status" value="1"/>
</dbReference>
<dbReference type="EMBL" id="AFOC01000127">
    <property type="protein sequence ID" value="EGV49960.1"/>
    <property type="molecule type" value="Genomic_DNA"/>
</dbReference>
<dbReference type="SUPFAM" id="SSF52540">
    <property type="entry name" value="P-loop containing nucleoside triphosphate hydrolases"/>
    <property type="match status" value="1"/>
</dbReference>
<keyword evidence="2" id="KW-1185">Reference proteome</keyword>
<proteinExistence type="predicted"/>